<reference evidence="6 7" key="1">
    <citation type="submission" date="2017-12" db="EMBL/GenBank/DDBJ databases">
        <authorList>
            <person name="Pombert J.-F."/>
            <person name="Haag K.L."/>
            <person name="Ebert D."/>
        </authorList>
    </citation>
    <scope>NUCLEOTIDE SEQUENCE [LARGE SCALE GENOMIC DNA]</scope>
    <source>
        <strain evidence="6">FI-OER-3-3</strain>
    </source>
</reference>
<dbReference type="SUPFAM" id="SSF52540">
    <property type="entry name" value="P-loop containing nucleoside triphosphate hydrolases"/>
    <property type="match status" value="1"/>
</dbReference>
<evidence type="ECO:0000256" key="4">
    <source>
        <dbReference type="ARBA" id="ARBA00022840"/>
    </source>
</evidence>
<organism evidence="6 7">
    <name type="scientific">Hamiltosporidium tvaerminnensis</name>
    <dbReference type="NCBI Taxonomy" id="1176355"/>
    <lineage>
        <taxon>Eukaryota</taxon>
        <taxon>Fungi</taxon>
        <taxon>Fungi incertae sedis</taxon>
        <taxon>Microsporidia</taxon>
        <taxon>Dubosqiidae</taxon>
        <taxon>Hamiltosporidium</taxon>
    </lineage>
</organism>
<dbReference type="GO" id="GO:0031391">
    <property type="term" value="C:Elg1 RFC-like complex"/>
    <property type="evidence" value="ECO:0007669"/>
    <property type="project" value="UniProtKB-ARBA"/>
</dbReference>
<dbReference type="InterPro" id="IPR008921">
    <property type="entry name" value="DNA_pol3_clamp-load_cplx_C"/>
</dbReference>
<dbReference type="Gene3D" id="1.20.272.10">
    <property type="match status" value="1"/>
</dbReference>
<evidence type="ECO:0000313" key="6">
    <source>
        <dbReference type="EMBL" id="TBU03869.1"/>
    </source>
</evidence>
<dbReference type="PANTHER" id="PTHR11669:SF20">
    <property type="entry name" value="REPLICATION FACTOR C SUBUNIT 4"/>
    <property type="match status" value="1"/>
</dbReference>
<dbReference type="GO" id="GO:0006271">
    <property type="term" value="P:DNA strand elongation involved in DNA replication"/>
    <property type="evidence" value="ECO:0007669"/>
    <property type="project" value="UniProtKB-ARBA"/>
</dbReference>
<dbReference type="GO" id="GO:0005663">
    <property type="term" value="C:DNA replication factor C complex"/>
    <property type="evidence" value="ECO:0007669"/>
    <property type="project" value="TreeGrafter"/>
</dbReference>
<dbReference type="PANTHER" id="PTHR11669">
    <property type="entry name" value="REPLICATION FACTOR C / DNA POLYMERASE III GAMMA-TAU SUBUNIT"/>
    <property type="match status" value="1"/>
</dbReference>
<dbReference type="GO" id="GO:0016887">
    <property type="term" value="F:ATP hydrolysis activity"/>
    <property type="evidence" value="ECO:0007669"/>
    <property type="project" value="InterPro"/>
</dbReference>
<dbReference type="Gene3D" id="1.10.8.60">
    <property type="match status" value="1"/>
</dbReference>
<gene>
    <name evidence="6" type="ORF">CWI37_0219p0030</name>
</gene>
<dbReference type="GO" id="GO:0003689">
    <property type="term" value="F:DNA clamp loader activity"/>
    <property type="evidence" value="ECO:0007669"/>
    <property type="project" value="TreeGrafter"/>
</dbReference>
<dbReference type="Proteomes" id="UP000292362">
    <property type="component" value="Unassembled WGS sequence"/>
</dbReference>
<dbReference type="GO" id="GO:0006281">
    <property type="term" value="P:DNA repair"/>
    <property type="evidence" value="ECO:0007669"/>
    <property type="project" value="TreeGrafter"/>
</dbReference>
<accession>A0A4Q9L838</accession>
<dbReference type="InterPro" id="IPR050238">
    <property type="entry name" value="DNA_Rep/Repair_Clamp_Loader"/>
</dbReference>
<evidence type="ECO:0000256" key="2">
    <source>
        <dbReference type="ARBA" id="ARBA00022705"/>
    </source>
</evidence>
<dbReference type="InterPro" id="IPR013748">
    <property type="entry name" value="Rep_factorC_C"/>
</dbReference>
<evidence type="ECO:0000256" key="1">
    <source>
        <dbReference type="ARBA" id="ARBA00005378"/>
    </source>
</evidence>
<dbReference type="CDD" id="cd00009">
    <property type="entry name" value="AAA"/>
    <property type="match status" value="1"/>
</dbReference>
<dbReference type="GO" id="GO:0005524">
    <property type="term" value="F:ATP binding"/>
    <property type="evidence" value="ECO:0007669"/>
    <property type="project" value="UniProtKB-KW"/>
</dbReference>
<dbReference type="EMBL" id="PITJ01000219">
    <property type="protein sequence ID" value="TBU03869.1"/>
    <property type="molecule type" value="Genomic_DNA"/>
</dbReference>
<sequence length="292" mass="34187">MNNTLWTEKYRPKTVESFEGPEYLKKFIKNTEENSFPNLLLYGPPGTGKTTFAHLLIKKDFMELNASDERGIGVVRNKIKVYAAGISNEKTIILDECDSLTNDAQQCLRRIIEDHSKTTRFIFITNYLSKIISPLKSRLLKIKFECKKENVKYLKKIGKLENLDLKEEIYDKIFLFCNYDLRRSVNLLQGIHPLVNENIDFDEFMGIIPKNVINKFFSLRRTNEIKDYVDEFIRNGYSLYQFLFQLADACDGKDEERCMFYKELSLIESRAVLGCSTEILLYSLCCKKLEIY</sequence>
<proteinExistence type="inferred from homology"/>
<dbReference type="SUPFAM" id="SSF48019">
    <property type="entry name" value="post-AAA+ oligomerization domain-like"/>
    <property type="match status" value="1"/>
</dbReference>
<dbReference type="SMART" id="SM00382">
    <property type="entry name" value="AAA"/>
    <property type="match status" value="1"/>
</dbReference>
<dbReference type="AlphaFoldDB" id="A0A4Q9L838"/>
<dbReference type="VEuPathDB" id="MicrosporidiaDB:CWI37_0219p0030"/>
<dbReference type="Pfam" id="PF08542">
    <property type="entry name" value="Rep_fac_C"/>
    <property type="match status" value="1"/>
</dbReference>
<evidence type="ECO:0000259" key="5">
    <source>
        <dbReference type="SMART" id="SM00382"/>
    </source>
</evidence>
<keyword evidence="2" id="KW-0235">DNA replication</keyword>
<protein>
    <submittedName>
        <fullName evidence="6">Small subunit of replication factor C</fullName>
    </submittedName>
</protein>
<comment type="caution">
    <text evidence="6">The sequence shown here is derived from an EMBL/GenBank/DDBJ whole genome shotgun (WGS) entry which is preliminary data.</text>
</comment>
<dbReference type="InterPro" id="IPR027417">
    <property type="entry name" value="P-loop_NTPase"/>
</dbReference>
<dbReference type="GO" id="GO:0003677">
    <property type="term" value="F:DNA binding"/>
    <property type="evidence" value="ECO:0007669"/>
    <property type="project" value="InterPro"/>
</dbReference>
<keyword evidence="4" id="KW-0067">ATP-binding</keyword>
<dbReference type="InterPro" id="IPR003593">
    <property type="entry name" value="AAA+_ATPase"/>
</dbReference>
<dbReference type="InterPro" id="IPR003959">
    <property type="entry name" value="ATPase_AAA_core"/>
</dbReference>
<evidence type="ECO:0000313" key="7">
    <source>
        <dbReference type="Proteomes" id="UP000292362"/>
    </source>
</evidence>
<dbReference type="Pfam" id="PF00004">
    <property type="entry name" value="AAA"/>
    <property type="match status" value="1"/>
</dbReference>
<feature type="domain" description="AAA+ ATPase" evidence="5">
    <location>
        <begin position="35"/>
        <end position="154"/>
    </location>
</feature>
<dbReference type="Gene3D" id="3.40.50.300">
    <property type="entry name" value="P-loop containing nucleotide triphosphate hydrolases"/>
    <property type="match status" value="1"/>
</dbReference>
<dbReference type="GO" id="GO:0005634">
    <property type="term" value="C:nucleus"/>
    <property type="evidence" value="ECO:0007669"/>
    <property type="project" value="TreeGrafter"/>
</dbReference>
<comment type="similarity">
    <text evidence="1">Belongs to the activator 1 small subunits family.</text>
</comment>
<name>A0A4Q9L838_9MICR</name>
<evidence type="ECO:0000256" key="3">
    <source>
        <dbReference type="ARBA" id="ARBA00022741"/>
    </source>
</evidence>
<keyword evidence="3" id="KW-0547">Nucleotide-binding</keyword>